<dbReference type="PANTHER" id="PTHR31084:SF0">
    <property type="entry name" value="ALPHA-L-FUCOSIDASE 2"/>
    <property type="match status" value="1"/>
</dbReference>
<feature type="chain" id="PRO_5039327110" evidence="1">
    <location>
        <begin position="26"/>
        <end position="871"/>
    </location>
</feature>
<dbReference type="AlphaFoldDB" id="A0A9D1IF55"/>
<comment type="caution">
    <text evidence="5">The sequence shown here is derived from an EMBL/GenBank/DDBJ whole genome shotgun (WGS) entry which is preliminary data.</text>
</comment>
<dbReference type="Proteomes" id="UP000824071">
    <property type="component" value="Unassembled WGS sequence"/>
</dbReference>
<dbReference type="InterPro" id="IPR027414">
    <property type="entry name" value="GH95_N_dom"/>
</dbReference>
<proteinExistence type="predicted"/>
<dbReference type="Gene3D" id="1.50.10.10">
    <property type="match status" value="1"/>
</dbReference>
<keyword evidence="1" id="KW-0732">Signal</keyword>
<dbReference type="SUPFAM" id="SSF48208">
    <property type="entry name" value="Six-hairpin glycosidases"/>
    <property type="match status" value="1"/>
</dbReference>
<dbReference type="Pfam" id="PF14498">
    <property type="entry name" value="Glyco_hyd_65N_2"/>
    <property type="match status" value="1"/>
</dbReference>
<dbReference type="InterPro" id="IPR054363">
    <property type="entry name" value="GH95_cat"/>
</dbReference>
<name>A0A9D1IF55_9FIRM</name>
<evidence type="ECO:0000256" key="1">
    <source>
        <dbReference type="SAM" id="SignalP"/>
    </source>
</evidence>
<evidence type="ECO:0000259" key="2">
    <source>
        <dbReference type="Pfam" id="PF14498"/>
    </source>
</evidence>
<feature type="domain" description="Glycosyl hydrolase family 95 N-terminal" evidence="2">
    <location>
        <begin position="63"/>
        <end position="306"/>
    </location>
</feature>
<dbReference type="EMBL" id="DVMW01000036">
    <property type="protein sequence ID" value="HIU36128.1"/>
    <property type="molecule type" value="Genomic_DNA"/>
</dbReference>
<dbReference type="Pfam" id="PF22124">
    <property type="entry name" value="Glyco_hydro_95_cat"/>
    <property type="match status" value="1"/>
</dbReference>
<reference evidence="5" key="1">
    <citation type="submission" date="2020-10" db="EMBL/GenBank/DDBJ databases">
        <authorList>
            <person name="Gilroy R."/>
        </authorList>
    </citation>
    <scope>NUCLEOTIDE SEQUENCE</scope>
    <source>
        <strain evidence="5">ChiGjej1B1-19959</strain>
    </source>
</reference>
<keyword evidence="5" id="KW-0378">Hydrolase</keyword>
<accession>A0A9D1IF55</accession>
<evidence type="ECO:0000313" key="5">
    <source>
        <dbReference type="EMBL" id="HIU36128.1"/>
    </source>
</evidence>
<dbReference type="InterPro" id="IPR008928">
    <property type="entry name" value="6-hairpin_glycosidase_sf"/>
</dbReference>
<dbReference type="GO" id="GO:0005975">
    <property type="term" value="P:carbohydrate metabolic process"/>
    <property type="evidence" value="ECO:0007669"/>
    <property type="project" value="InterPro"/>
</dbReference>
<dbReference type="PANTHER" id="PTHR31084">
    <property type="entry name" value="ALPHA-L-FUCOSIDASE 2"/>
    <property type="match status" value="1"/>
</dbReference>
<sequence length="871" mass="96937">MKKHLRSILCVALAVLLLVPLSACFGRDTDLTALLDATDTYKVYAEDFSEVVAKGQDGGRQMRAWREGFVTGNGVNGSINAGSPYSDTLIYQNNYFIMPCDTIRMNPDISGDLDSVRQMIVRGEAYQTFEPWYSVYCFHPGGQLRLTQEKQRYSDYVRWCDYETGEAVVKYTDDRGTWERRTFTSRTDDATITSITQSSTGEKVNLTLSFDDLSQMYNFGNNAEAGLQYKKLAGENGEYLAVVAHYPTFEGSELINGGFSTLTYIVNIGGTRKTVYAEDSGDERNVGAEKNPTVQIQNADAVYLITLSDRDFEMGTFDAFAGQTRFALADDLLARCKAVADKFGGDAFDYAAALEPSAAEQSEQFNRVSFSLSGGVSEALSNEDVLALQRGEDTLDPTMLARAYNAGRYAMIACSGGSLIGRLYGMWTGEWGPRWNGAFTMDANVNLQCSGMNSANVTEYGESYIRFVLDQIDDWKVNALHNYGFTDAIQVPCNTDGTSAISVEYSTEYSFEYWNFGASWMLQPIYEFYQTFGNRVISTDDGDKRLLEDILLPLLTLQANFWDQMLTPEYYTDSNGYIHYEAGKTELQSDEYYCIIPSYTPENMPVNLESGRTANTAADIAAARKGFEMLIDVLRTLDAEGYADEIAKWETLESKLPPYLLDDTGALKEWAVTNFEENNEHRHISHLYCAWPSNETQDDEALREACIRALDNRNNAGKESEETQTHGWLHKGLVAARLKDTEAVEKSLLKLVSEKVYYNSFMTDHNTHRGSDCYCTDTSLGIVGVINEMLLYSDTGVIEAFPAMTDMLPAGEVHGLMAKTQAEVGLSWKDGSLTVTVLSNVDQTITISCAGANAQSVDFKAGEEKSFTFAY</sequence>
<gene>
    <name evidence="5" type="ORF">IAC53_05955</name>
</gene>
<dbReference type="GO" id="GO:0004560">
    <property type="term" value="F:alpha-L-fucosidase activity"/>
    <property type="evidence" value="ECO:0007669"/>
    <property type="project" value="TreeGrafter"/>
</dbReference>
<dbReference type="InterPro" id="IPR049053">
    <property type="entry name" value="AFCA-like_C"/>
</dbReference>
<reference evidence="5" key="2">
    <citation type="journal article" date="2021" name="PeerJ">
        <title>Extensive microbial diversity within the chicken gut microbiome revealed by metagenomics and culture.</title>
        <authorList>
            <person name="Gilroy R."/>
            <person name="Ravi A."/>
            <person name="Getino M."/>
            <person name="Pursley I."/>
            <person name="Horton D.L."/>
            <person name="Alikhan N.F."/>
            <person name="Baker D."/>
            <person name="Gharbi K."/>
            <person name="Hall N."/>
            <person name="Watson M."/>
            <person name="Adriaenssens E.M."/>
            <person name="Foster-Nyarko E."/>
            <person name="Jarju S."/>
            <person name="Secka A."/>
            <person name="Antonio M."/>
            <person name="Oren A."/>
            <person name="Chaudhuri R.R."/>
            <person name="La Ragione R."/>
            <person name="Hildebrand F."/>
            <person name="Pallen M.J."/>
        </authorList>
    </citation>
    <scope>NUCLEOTIDE SEQUENCE</scope>
    <source>
        <strain evidence="5">ChiGjej1B1-19959</strain>
    </source>
</reference>
<evidence type="ECO:0000259" key="3">
    <source>
        <dbReference type="Pfam" id="PF21307"/>
    </source>
</evidence>
<feature type="signal peptide" evidence="1">
    <location>
        <begin position="1"/>
        <end position="25"/>
    </location>
</feature>
<organism evidence="5 6">
    <name type="scientific">Candidatus Fimenecus excrementigallinarum</name>
    <dbReference type="NCBI Taxonomy" id="2840816"/>
    <lineage>
        <taxon>Bacteria</taxon>
        <taxon>Bacillati</taxon>
        <taxon>Bacillota</taxon>
        <taxon>Clostridia</taxon>
        <taxon>Candidatus Fimenecus</taxon>
    </lineage>
</organism>
<protein>
    <submittedName>
        <fullName evidence="5">Glycoside hydrolase N-terminal domain-containing protein</fullName>
    </submittedName>
</protein>
<feature type="domain" description="Alpha fucosidase A-like C-terminal" evidence="3">
    <location>
        <begin position="793"/>
        <end position="854"/>
    </location>
</feature>
<dbReference type="InterPro" id="IPR012341">
    <property type="entry name" value="6hp_glycosidase-like_sf"/>
</dbReference>
<evidence type="ECO:0000259" key="4">
    <source>
        <dbReference type="Pfam" id="PF22124"/>
    </source>
</evidence>
<dbReference type="Pfam" id="PF21307">
    <property type="entry name" value="Glyco_hydro_95_C"/>
    <property type="match status" value="1"/>
</dbReference>
<evidence type="ECO:0000313" key="6">
    <source>
        <dbReference type="Proteomes" id="UP000824071"/>
    </source>
</evidence>
<feature type="domain" description="Glycosyl hydrolase family 95 catalytic" evidence="4">
    <location>
        <begin position="350"/>
        <end position="790"/>
    </location>
</feature>